<dbReference type="InterPro" id="IPR045091">
    <property type="entry name" value="Mad2-like"/>
</dbReference>
<sequence length="178" mass="20414">MEISFPFILDNTNKYYTDLGAQLFIIIIITIIMGKYGKLGSWKNYRNRPRREFCQSEEIGLSYEGLKSFISNPTTQLSGHSSHSGNVLEKGRVVLVMMSKATNEVLERRGGILALKQIVRLLRNANRDFIEQNDKEIMREIEAIMTQIASTITYLPCLDEPCKSCIRVQFFKSFSNMS</sequence>
<dbReference type="AlphaFoldDB" id="A0A8J6D5V0"/>
<dbReference type="PANTHER" id="PTHR11842:SF11">
    <property type="entry name" value="MITOTIC SPINDLE ASSEMBLY CHECKPOINT PROTEIN MAD2A"/>
    <property type="match status" value="1"/>
</dbReference>
<keyword evidence="3" id="KW-0812">Transmembrane</keyword>
<comment type="subcellular location">
    <subcellularLocation>
        <location evidence="1">Nucleus</location>
    </subcellularLocation>
</comment>
<evidence type="ECO:0000256" key="1">
    <source>
        <dbReference type="ARBA" id="ARBA00004123"/>
    </source>
</evidence>
<evidence type="ECO:0000313" key="5">
    <source>
        <dbReference type="Proteomes" id="UP000701853"/>
    </source>
</evidence>
<evidence type="ECO:0000256" key="2">
    <source>
        <dbReference type="ARBA" id="ARBA00023242"/>
    </source>
</evidence>
<dbReference type="Gene3D" id="3.30.900.10">
    <property type="entry name" value="HORMA domain"/>
    <property type="match status" value="1"/>
</dbReference>
<accession>A0A8J6D5V0</accession>
<gene>
    <name evidence="4" type="ORF">CXB51_009676</name>
</gene>
<dbReference type="GO" id="GO:0000776">
    <property type="term" value="C:kinetochore"/>
    <property type="evidence" value="ECO:0007669"/>
    <property type="project" value="TreeGrafter"/>
</dbReference>
<comment type="caution">
    <text evidence="4">The sequence shown here is derived from an EMBL/GenBank/DDBJ whole genome shotgun (WGS) entry which is preliminary data.</text>
</comment>
<dbReference type="OrthoDB" id="1806at2759"/>
<dbReference type="EMBL" id="JAHUZN010000005">
    <property type="protein sequence ID" value="KAG8492338.1"/>
    <property type="molecule type" value="Genomic_DNA"/>
</dbReference>
<keyword evidence="5" id="KW-1185">Reference proteome</keyword>
<dbReference type="PANTHER" id="PTHR11842">
    <property type="entry name" value="MITOTIC SPINDLE ASSEMBLY CHECKPOINT PROTEIN MAD2"/>
    <property type="match status" value="1"/>
</dbReference>
<dbReference type="GO" id="GO:0007094">
    <property type="term" value="P:mitotic spindle assembly checkpoint signaling"/>
    <property type="evidence" value="ECO:0007669"/>
    <property type="project" value="TreeGrafter"/>
</dbReference>
<feature type="transmembrane region" description="Helical" evidence="3">
    <location>
        <begin position="20"/>
        <end position="37"/>
    </location>
</feature>
<keyword evidence="3" id="KW-1133">Transmembrane helix</keyword>
<reference evidence="4 5" key="1">
    <citation type="journal article" date="2021" name="bioRxiv">
        <title>The Gossypium anomalum genome as a resource for cotton improvement and evolutionary analysis of hybrid incompatibility.</title>
        <authorList>
            <person name="Grover C.E."/>
            <person name="Yuan D."/>
            <person name="Arick M.A."/>
            <person name="Miller E.R."/>
            <person name="Hu G."/>
            <person name="Peterson D.G."/>
            <person name="Wendel J.F."/>
            <person name="Udall J.A."/>
        </authorList>
    </citation>
    <scope>NUCLEOTIDE SEQUENCE [LARGE SCALE GENOMIC DNA]</scope>
    <source>
        <strain evidence="4">JFW-Udall</strain>
        <tissue evidence="4">Leaf</tissue>
    </source>
</reference>
<evidence type="ECO:0000256" key="3">
    <source>
        <dbReference type="SAM" id="Phobius"/>
    </source>
</evidence>
<keyword evidence="3" id="KW-0472">Membrane</keyword>
<organism evidence="4 5">
    <name type="scientific">Gossypium anomalum</name>
    <dbReference type="NCBI Taxonomy" id="47600"/>
    <lineage>
        <taxon>Eukaryota</taxon>
        <taxon>Viridiplantae</taxon>
        <taxon>Streptophyta</taxon>
        <taxon>Embryophyta</taxon>
        <taxon>Tracheophyta</taxon>
        <taxon>Spermatophyta</taxon>
        <taxon>Magnoliopsida</taxon>
        <taxon>eudicotyledons</taxon>
        <taxon>Gunneridae</taxon>
        <taxon>Pentapetalae</taxon>
        <taxon>rosids</taxon>
        <taxon>malvids</taxon>
        <taxon>Malvales</taxon>
        <taxon>Malvaceae</taxon>
        <taxon>Malvoideae</taxon>
        <taxon>Gossypium</taxon>
    </lineage>
</organism>
<name>A0A8J6D5V0_9ROSI</name>
<proteinExistence type="predicted"/>
<evidence type="ECO:0000313" key="4">
    <source>
        <dbReference type="EMBL" id="KAG8492338.1"/>
    </source>
</evidence>
<dbReference type="InterPro" id="IPR036570">
    <property type="entry name" value="HORMA_dom_sf"/>
</dbReference>
<dbReference type="GO" id="GO:0005737">
    <property type="term" value="C:cytoplasm"/>
    <property type="evidence" value="ECO:0007669"/>
    <property type="project" value="TreeGrafter"/>
</dbReference>
<dbReference type="GO" id="GO:0005654">
    <property type="term" value="C:nucleoplasm"/>
    <property type="evidence" value="ECO:0007669"/>
    <property type="project" value="TreeGrafter"/>
</dbReference>
<keyword evidence="2" id="KW-0539">Nucleus</keyword>
<dbReference type="Proteomes" id="UP000701853">
    <property type="component" value="Chromosome 5"/>
</dbReference>
<protein>
    <submittedName>
        <fullName evidence="4">Uncharacterized protein</fullName>
    </submittedName>
</protein>